<dbReference type="RefSeq" id="WP_317490054.1">
    <property type="nucleotide sequence ID" value="NZ_CP136051.1"/>
</dbReference>
<comment type="subcellular location">
    <subcellularLocation>
        <location evidence="1">Membrane</location>
        <topology evidence="1">Multi-pass membrane protein</topology>
    </subcellularLocation>
</comment>
<feature type="domain" description="PKD" evidence="6">
    <location>
        <begin position="294"/>
        <end position="347"/>
    </location>
</feature>
<feature type="domain" description="PKD" evidence="6">
    <location>
        <begin position="1321"/>
        <end position="1373"/>
    </location>
</feature>
<proteinExistence type="predicted"/>
<dbReference type="PROSITE" id="PS50093">
    <property type="entry name" value="PKD"/>
    <property type="match status" value="4"/>
</dbReference>
<gene>
    <name evidence="7" type="ORF">RT717_01915</name>
</gene>
<dbReference type="PANTHER" id="PTHR46730:SF1">
    <property type="entry name" value="PLAT DOMAIN-CONTAINING PROTEIN"/>
    <property type="match status" value="1"/>
</dbReference>
<keyword evidence="8" id="KW-1185">Reference proteome</keyword>
<reference evidence="7 8" key="1">
    <citation type="journal article" date="2023" name="Microbiol. Resour. Announc.">
        <title>Complete Genome Sequence of Imperialibacter roseus strain P4T.</title>
        <authorList>
            <person name="Tizabi D.R."/>
            <person name="Bachvaroff T."/>
            <person name="Hill R.T."/>
        </authorList>
    </citation>
    <scope>NUCLEOTIDE SEQUENCE [LARGE SCALE GENOMIC DNA]</scope>
    <source>
        <strain evidence="7 8">P4T</strain>
    </source>
</reference>
<dbReference type="Pfam" id="PF18911">
    <property type="entry name" value="PKD_4"/>
    <property type="match status" value="4"/>
</dbReference>
<dbReference type="InterPro" id="IPR022409">
    <property type="entry name" value="PKD/Chitinase_dom"/>
</dbReference>
<keyword evidence="3" id="KW-0677">Repeat</keyword>
<dbReference type="SMART" id="SM00089">
    <property type="entry name" value="PKD"/>
    <property type="match status" value="4"/>
</dbReference>
<keyword evidence="4" id="KW-1133">Transmembrane helix</keyword>
<name>A0ABZ0IS15_9BACT</name>
<keyword evidence="2" id="KW-0812">Transmembrane</keyword>
<evidence type="ECO:0000256" key="5">
    <source>
        <dbReference type="ARBA" id="ARBA00023136"/>
    </source>
</evidence>
<dbReference type="CDD" id="cd00146">
    <property type="entry name" value="PKD"/>
    <property type="match status" value="4"/>
</dbReference>
<evidence type="ECO:0000259" key="6">
    <source>
        <dbReference type="PROSITE" id="PS50093"/>
    </source>
</evidence>
<dbReference type="EMBL" id="CP136051">
    <property type="protein sequence ID" value="WOK07376.1"/>
    <property type="molecule type" value="Genomic_DNA"/>
</dbReference>
<evidence type="ECO:0000256" key="1">
    <source>
        <dbReference type="ARBA" id="ARBA00004141"/>
    </source>
</evidence>
<evidence type="ECO:0000313" key="8">
    <source>
        <dbReference type="Proteomes" id="UP001302349"/>
    </source>
</evidence>
<dbReference type="InterPro" id="IPR000601">
    <property type="entry name" value="PKD_dom"/>
</dbReference>
<evidence type="ECO:0000256" key="2">
    <source>
        <dbReference type="ARBA" id="ARBA00022692"/>
    </source>
</evidence>
<dbReference type="Proteomes" id="UP001302349">
    <property type="component" value="Chromosome"/>
</dbReference>
<dbReference type="Gene3D" id="2.60.40.10">
    <property type="entry name" value="Immunoglobulins"/>
    <property type="match status" value="4"/>
</dbReference>
<dbReference type="Pfam" id="PF13585">
    <property type="entry name" value="CHU_C"/>
    <property type="match status" value="1"/>
</dbReference>
<organism evidence="7 8">
    <name type="scientific">Imperialibacter roseus</name>
    <dbReference type="NCBI Taxonomy" id="1324217"/>
    <lineage>
        <taxon>Bacteria</taxon>
        <taxon>Pseudomonadati</taxon>
        <taxon>Bacteroidota</taxon>
        <taxon>Cytophagia</taxon>
        <taxon>Cytophagales</taxon>
        <taxon>Flammeovirgaceae</taxon>
        <taxon>Imperialibacter</taxon>
    </lineage>
</organism>
<accession>A0ABZ0IS15</accession>
<evidence type="ECO:0000256" key="3">
    <source>
        <dbReference type="ARBA" id="ARBA00022737"/>
    </source>
</evidence>
<feature type="domain" description="PKD" evidence="6">
    <location>
        <begin position="1137"/>
        <end position="1186"/>
    </location>
</feature>
<sequence length="1471" mass="159682">MPAINQQIVKGISGVFLYFLFLQGHAQCPPGPLGVGRFLDKPSGCATGAGLMIQFQPLYSQLDDNAEIHIDWGDGTAETVINVGSTGIQAGINYNTPQPHTYTEANTSGTCVLDITCWVVSSCYTVDETTVTAEIAVFNTDDFGDGGSDITIAPMLVEVCAGTSVDVNFDDVSPWNCTDAAAISTLNNRPRWTRWTHGVFTDITGSVLVDGNPVAFPFQEPIFDHVPSPVLNPIAPGNQSLTVTVPATATIGEEFHIRLENWNQCNPYEDAGGVPTGNAPVTQQAIIRIIAPPDPIVNTVVPGPYCVGEAVDFEFGGTPLPGYTYEWDFGDGSPVSTDQDPTHTYTSDNGGTPFDVTVSVTNNNTNVFSCQVVTTPAFQVTVNAVPEPVVSVEDIVGNPIATSFCGAVGGQDIYFNLDAASSIPNPGNTDVTWNFYEKDDFGTINTSLPNPALPILRTMVDPGVYRVEVEAMDNLTNCGSTDVVDITIYDTPVSTFTSQANVCEGDRSSFNTIADQVTSIPVVVNGDQVEFWDWDFSYDGVSFNQELRKTDNADFDWYLDGAPVVGEVEPTTSVAGSYRVALRVTTQTGMCSDLFETTITVNTVPVPVISVEDASNAAHPTTFCKVVAGEFLYFDLDPSSVNPHPGNTDFTWNFYAVDDDATISSSVVNPVTPVQRFFNDPGVYRVELVVDDLTSGCSASTEVHITIYDLPTASFEATEVCEGERTRFSGINNVVPVSVNGDVVEFWDWDFSYDGVTFNQELRRTDNSDFEWFLDGSDVTGETEPLVSVAGVYQVALRVTTQVGQCFQVFSLEVEVKKTPVASLSSSYTEPVCFGEEVVFTNESVQPDEISQAGPVNYQLLVTDLDNSDVDTVNFFGATLPYGFQNNGTSQKTYAVNLVANAFNSCSARADTIFVAVNPGFNSAFSDPYYDPLMPNCSPLTGAFEVSLATAQLDVDSYTWTIEGEGGVLNGFPLTVQKGPANFNTLAYTLTNSLRRNVLYRITLSAEKEGVCITDSQQIVRVDPVPSGTFTVSESLDSCLTKTVVLEADERGLVAYDWVVTASPDQMVEDDDLLTLIYSRPDPGQPDVSSTVTLQTTNSAGCVSSTEEASFEVENLNQPVVVDFLATPERLILPDVDVSIQNLTTGGENLQYLWDFGDGTESLVADPEVHTFPGAGSYTIQLEVTNGFCVESVERTVVIDPTVPEVDFVPDRYSGCRPLTVQFNNTSQFADSTKFVWDFGDDQGFSTAVNPRYIYNEPGTYSVTLTGQNSIGNSDTETKEAIIEVFEVPIAAFDLRPGEVYLPGKPVFFSNLSQAYDSAFWDFGDENFSTEENPVHYYAEKGEYSVTLIVKTDNGCADTLRRQSAVLAIEGGSVVVPNAFTPSTLGPGGGEGGTGSFNDMFLPRTQGVVDFRMLIYNKWGQLIFESTNVDWGWDGYYNGRMAPQDVYVYKLELTYINGQRQEKVGDVTLIR</sequence>
<evidence type="ECO:0000256" key="4">
    <source>
        <dbReference type="ARBA" id="ARBA00022989"/>
    </source>
</evidence>
<dbReference type="InterPro" id="IPR013783">
    <property type="entry name" value="Ig-like_fold"/>
</dbReference>
<dbReference type="PANTHER" id="PTHR46730">
    <property type="entry name" value="POLYCYSTIN-1"/>
    <property type="match status" value="1"/>
</dbReference>
<dbReference type="InterPro" id="IPR035986">
    <property type="entry name" value="PKD_dom_sf"/>
</dbReference>
<keyword evidence="5" id="KW-0472">Membrane</keyword>
<feature type="domain" description="PKD" evidence="6">
    <location>
        <begin position="1204"/>
        <end position="1285"/>
    </location>
</feature>
<dbReference type="SUPFAM" id="SSF49299">
    <property type="entry name" value="PKD domain"/>
    <property type="match status" value="5"/>
</dbReference>
<protein>
    <submittedName>
        <fullName evidence="7">PKD domain-containing protein</fullName>
    </submittedName>
</protein>
<evidence type="ECO:0000313" key="7">
    <source>
        <dbReference type="EMBL" id="WOK07376.1"/>
    </source>
</evidence>